<evidence type="ECO:0000313" key="3">
    <source>
        <dbReference type="Proteomes" id="UP001162483"/>
    </source>
</evidence>
<dbReference type="EMBL" id="CATNWA010019795">
    <property type="protein sequence ID" value="CAI9615047.1"/>
    <property type="molecule type" value="Genomic_DNA"/>
</dbReference>
<organism evidence="2 3">
    <name type="scientific">Staurois parvus</name>
    <dbReference type="NCBI Taxonomy" id="386267"/>
    <lineage>
        <taxon>Eukaryota</taxon>
        <taxon>Metazoa</taxon>
        <taxon>Chordata</taxon>
        <taxon>Craniata</taxon>
        <taxon>Vertebrata</taxon>
        <taxon>Euteleostomi</taxon>
        <taxon>Amphibia</taxon>
        <taxon>Batrachia</taxon>
        <taxon>Anura</taxon>
        <taxon>Neobatrachia</taxon>
        <taxon>Ranoidea</taxon>
        <taxon>Ranidae</taxon>
        <taxon>Staurois</taxon>
    </lineage>
</organism>
<sequence>MEAEDWSSAGQRTGVTAGRAEERGHCWQGRGQGSLLQCRGLGHIFISHPCIAHSLSTGHRASPPHTSAG</sequence>
<feature type="region of interest" description="Disordered" evidence="1">
    <location>
        <begin position="1"/>
        <end position="26"/>
    </location>
</feature>
<evidence type="ECO:0000313" key="2">
    <source>
        <dbReference type="EMBL" id="CAI9615047.1"/>
    </source>
</evidence>
<gene>
    <name evidence="2" type="ORF">SPARVUS_LOCUS15171556</name>
</gene>
<accession>A0ABN9H209</accession>
<evidence type="ECO:0000256" key="1">
    <source>
        <dbReference type="SAM" id="MobiDB-lite"/>
    </source>
</evidence>
<keyword evidence="3" id="KW-1185">Reference proteome</keyword>
<proteinExistence type="predicted"/>
<dbReference type="Proteomes" id="UP001162483">
    <property type="component" value="Unassembled WGS sequence"/>
</dbReference>
<protein>
    <submittedName>
        <fullName evidence="2">Uncharacterized protein</fullName>
    </submittedName>
</protein>
<name>A0ABN9H209_9NEOB</name>
<reference evidence="2" key="1">
    <citation type="submission" date="2023-05" db="EMBL/GenBank/DDBJ databases">
        <authorList>
            <person name="Stuckert A."/>
        </authorList>
    </citation>
    <scope>NUCLEOTIDE SEQUENCE</scope>
</reference>
<comment type="caution">
    <text evidence="2">The sequence shown here is derived from an EMBL/GenBank/DDBJ whole genome shotgun (WGS) entry which is preliminary data.</text>
</comment>